<dbReference type="InterPro" id="IPR011989">
    <property type="entry name" value="ARM-like"/>
</dbReference>
<evidence type="ECO:0000256" key="2">
    <source>
        <dbReference type="SAM" id="MobiDB-lite"/>
    </source>
</evidence>
<evidence type="ECO:0000256" key="1">
    <source>
        <dbReference type="PROSITE-ProRule" id="PRU00103"/>
    </source>
</evidence>
<comment type="caution">
    <text evidence="3">The sequence shown here is derived from an EMBL/GenBank/DDBJ whole genome shotgun (WGS) entry which is preliminary data.</text>
</comment>
<dbReference type="Gene3D" id="1.25.10.10">
    <property type="entry name" value="Leucine-rich Repeat Variant"/>
    <property type="match status" value="1"/>
</dbReference>
<feature type="region of interest" description="Disordered" evidence="2">
    <location>
        <begin position="311"/>
        <end position="330"/>
    </location>
</feature>
<evidence type="ECO:0000313" key="3">
    <source>
        <dbReference type="EMBL" id="KAK9834292.1"/>
    </source>
</evidence>
<sequence length="525" mass="53664">MCWQLAPLARILGRDATAEKLLPEALELARDEEGRVRGAALAALAELADLLPLAERRARVLPCLRAAAAGGEADAGAQRALARLFGPLLTKVLSELGNDAEVGAYLATYRALAASPDAGCRAVCAGALPAVVHAATPRRYATQLHEALMALSSDAEADVRSALGAALGGVARNLGRGVAPVKAAGARAAAALLRALRRPAGRAELLVRLLRDFAHARSCWRRAAFVDMCAAALLRFSSRFCVEFLLVPALELAGDATPTVRLRAAGLLPALKRAADGAVDVAAAARAVAEEYKHAPVRMAGGGGGYLDMNGAPGTAAEAEAEDARREAEEADCVFSAEDLERIRGPPPGDDAGQSRRRASLNGAASLKRPRETQAWALRPHAASVRGGTGASEAARLAARLNRLTTEADAQLMRSRGRSGASGTPAAADAREAAPRATAPQPADARGCPPAGSSLRVAVAGRRERHSSGPAGAPVAHPGAPGGAPGARAPPPGAAQQGRPPDARQAPGTKPTAPGILPPRAAARK</sequence>
<dbReference type="InterPro" id="IPR021133">
    <property type="entry name" value="HEAT_type_2"/>
</dbReference>
<dbReference type="PROSITE" id="PS50077">
    <property type="entry name" value="HEAT_REPEAT"/>
    <property type="match status" value="1"/>
</dbReference>
<dbReference type="PANTHER" id="PTHR21467">
    <property type="entry name" value="PROTEIN PHOSPHATASE 4 REGULATORY SUBUNIT 4 PPP4R4"/>
    <property type="match status" value="1"/>
</dbReference>
<gene>
    <name evidence="3" type="ORF">WJX81_004100</name>
</gene>
<feature type="region of interest" description="Disordered" evidence="2">
    <location>
        <begin position="408"/>
        <end position="525"/>
    </location>
</feature>
<proteinExistence type="predicted"/>
<keyword evidence="4" id="KW-1185">Reference proteome</keyword>
<evidence type="ECO:0000313" key="4">
    <source>
        <dbReference type="Proteomes" id="UP001445335"/>
    </source>
</evidence>
<dbReference type="AlphaFoldDB" id="A0AAW1RKN5"/>
<evidence type="ECO:0008006" key="5">
    <source>
        <dbReference type="Google" id="ProtNLM"/>
    </source>
</evidence>
<dbReference type="InterPro" id="IPR039918">
    <property type="entry name" value="PPP4R4"/>
</dbReference>
<reference evidence="3 4" key="1">
    <citation type="journal article" date="2024" name="Nat. Commun.">
        <title>Phylogenomics reveals the evolutionary origins of lichenization in chlorophyte algae.</title>
        <authorList>
            <person name="Puginier C."/>
            <person name="Libourel C."/>
            <person name="Otte J."/>
            <person name="Skaloud P."/>
            <person name="Haon M."/>
            <person name="Grisel S."/>
            <person name="Petersen M."/>
            <person name="Berrin J.G."/>
            <person name="Delaux P.M."/>
            <person name="Dal Grande F."/>
            <person name="Keller J."/>
        </authorList>
    </citation>
    <scope>NUCLEOTIDE SEQUENCE [LARGE SCALE GENOMIC DNA]</scope>
    <source>
        <strain evidence="3 4">SAG 245.80</strain>
    </source>
</reference>
<feature type="compositionally biased region" description="Low complexity" evidence="2">
    <location>
        <begin position="435"/>
        <end position="445"/>
    </location>
</feature>
<name>A0AAW1RKN5_9CHLO</name>
<organism evidence="3 4">
    <name type="scientific">Elliptochloris bilobata</name>
    <dbReference type="NCBI Taxonomy" id="381761"/>
    <lineage>
        <taxon>Eukaryota</taxon>
        <taxon>Viridiplantae</taxon>
        <taxon>Chlorophyta</taxon>
        <taxon>core chlorophytes</taxon>
        <taxon>Trebouxiophyceae</taxon>
        <taxon>Trebouxiophyceae incertae sedis</taxon>
        <taxon>Elliptochloris clade</taxon>
        <taxon>Elliptochloris</taxon>
    </lineage>
</organism>
<feature type="repeat" description="HEAT" evidence="1">
    <location>
        <begin position="21"/>
        <end position="59"/>
    </location>
</feature>
<dbReference type="Proteomes" id="UP001445335">
    <property type="component" value="Unassembled WGS sequence"/>
</dbReference>
<dbReference type="EMBL" id="JALJOU010000032">
    <property type="protein sequence ID" value="KAK9834292.1"/>
    <property type="molecule type" value="Genomic_DNA"/>
</dbReference>
<protein>
    <recommendedName>
        <fullName evidence="5">TOG domain-containing protein</fullName>
    </recommendedName>
</protein>
<dbReference type="PANTHER" id="PTHR21467:SF0">
    <property type="entry name" value="SERINE_THREONINE-PROTEIN PHOSPHATASE 4 REGULATORY SUBUNIT 4"/>
    <property type="match status" value="1"/>
</dbReference>
<dbReference type="SUPFAM" id="SSF48371">
    <property type="entry name" value="ARM repeat"/>
    <property type="match status" value="1"/>
</dbReference>
<dbReference type="InterPro" id="IPR016024">
    <property type="entry name" value="ARM-type_fold"/>
</dbReference>
<accession>A0AAW1RKN5</accession>
<feature type="region of interest" description="Disordered" evidence="2">
    <location>
        <begin position="335"/>
        <end position="390"/>
    </location>
</feature>
<feature type="compositionally biased region" description="Low complexity" evidence="2">
    <location>
        <begin position="469"/>
        <end position="479"/>
    </location>
</feature>